<organism evidence="4">
    <name type="scientific">Lygus hesperus</name>
    <name type="common">Western plant bug</name>
    <dbReference type="NCBI Taxonomy" id="30085"/>
    <lineage>
        <taxon>Eukaryota</taxon>
        <taxon>Metazoa</taxon>
        <taxon>Ecdysozoa</taxon>
        <taxon>Arthropoda</taxon>
        <taxon>Hexapoda</taxon>
        <taxon>Insecta</taxon>
        <taxon>Pterygota</taxon>
        <taxon>Neoptera</taxon>
        <taxon>Paraneoptera</taxon>
        <taxon>Hemiptera</taxon>
        <taxon>Heteroptera</taxon>
        <taxon>Panheteroptera</taxon>
        <taxon>Cimicomorpha</taxon>
        <taxon>Miridae</taxon>
        <taxon>Mirini</taxon>
        <taxon>Lygus</taxon>
    </lineage>
</organism>
<reference evidence="4" key="2">
    <citation type="submission" date="2014-07" db="EMBL/GenBank/DDBJ databases">
        <authorList>
            <person name="Hull J."/>
        </authorList>
    </citation>
    <scope>NUCLEOTIDE SEQUENCE</scope>
</reference>
<reference evidence="4" key="1">
    <citation type="journal article" date="2014" name="PLoS ONE">
        <title>Transcriptome-Based Identification of ABC Transporters in the Western Tarnished Plant Bug Lygus hesperus.</title>
        <authorList>
            <person name="Hull J.J."/>
            <person name="Chaney K."/>
            <person name="Geib S.M."/>
            <person name="Fabrick J.A."/>
            <person name="Brent C.S."/>
            <person name="Walsh D."/>
            <person name="Lavine L.C."/>
        </authorList>
    </citation>
    <scope>NUCLEOTIDE SEQUENCE</scope>
</reference>
<dbReference type="EMBL" id="GBHO01040779">
    <property type="protein sequence ID" value="JAG02825.1"/>
    <property type="molecule type" value="Transcribed_RNA"/>
</dbReference>
<evidence type="ECO:0000313" key="4">
    <source>
        <dbReference type="EMBL" id="JAG02825.1"/>
    </source>
</evidence>
<feature type="region of interest" description="Disordered" evidence="2">
    <location>
        <begin position="1"/>
        <end position="30"/>
    </location>
</feature>
<evidence type="ECO:0000259" key="3">
    <source>
        <dbReference type="PROSITE" id="PS50158"/>
    </source>
</evidence>
<sequence>GKRKYNPGKPRRPSEPDRKFKHRKAGGSSGRKCTKCGLDYHEISQCPARNAKCGTCKELGHYSRRCPSNRKIVHQVHHYSSGSESYSDNEDENEYFVGCVRNENFEKDWSETLHVSIGSTTKKILFKLDTAADVTMLPSHEFPDLSLVKCRNNIFSAKKHERLNIKGTAKLKMKYKNSEIVENVYISDDVDVALLSRKACLELNLVKR</sequence>
<dbReference type="InterPro" id="IPR036875">
    <property type="entry name" value="Znf_CCHC_sf"/>
</dbReference>
<evidence type="ECO:0000256" key="2">
    <source>
        <dbReference type="SAM" id="MobiDB-lite"/>
    </source>
</evidence>
<dbReference type="Gene3D" id="4.10.60.10">
    <property type="entry name" value="Zinc finger, CCHC-type"/>
    <property type="match status" value="1"/>
</dbReference>
<feature type="non-terminal residue" evidence="4">
    <location>
        <position position="208"/>
    </location>
</feature>
<proteinExistence type="predicted"/>
<keyword evidence="1" id="KW-0863">Zinc-finger</keyword>
<feature type="domain" description="CCHC-type" evidence="3">
    <location>
        <begin position="52"/>
        <end position="68"/>
    </location>
</feature>
<name>A0A0A9WD83_LYGHE</name>
<keyword evidence="1" id="KW-0862">Zinc</keyword>
<evidence type="ECO:0000256" key="1">
    <source>
        <dbReference type="PROSITE-ProRule" id="PRU00047"/>
    </source>
</evidence>
<dbReference type="GO" id="GO:0008270">
    <property type="term" value="F:zinc ion binding"/>
    <property type="evidence" value="ECO:0007669"/>
    <property type="project" value="UniProtKB-KW"/>
</dbReference>
<feature type="non-terminal residue" evidence="4">
    <location>
        <position position="1"/>
    </location>
</feature>
<dbReference type="InterPro" id="IPR001878">
    <property type="entry name" value="Znf_CCHC"/>
</dbReference>
<dbReference type="AlphaFoldDB" id="A0A0A9WD83"/>
<protein>
    <submittedName>
        <fullName evidence="4">Zinc finger CCHC domain-containing protein 9</fullName>
    </submittedName>
</protein>
<accession>A0A0A9WD83</accession>
<keyword evidence="1" id="KW-0479">Metal-binding</keyword>
<dbReference type="SMART" id="SM00343">
    <property type="entry name" value="ZnF_C2HC"/>
    <property type="match status" value="2"/>
</dbReference>
<dbReference type="PROSITE" id="PS50158">
    <property type="entry name" value="ZF_CCHC"/>
    <property type="match status" value="1"/>
</dbReference>
<dbReference type="GO" id="GO:0003676">
    <property type="term" value="F:nucleic acid binding"/>
    <property type="evidence" value="ECO:0007669"/>
    <property type="project" value="InterPro"/>
</dbReference>
<dbReference type="SUPFAM" id="SSF57756">
    <property type="entry name" value="Retrovirus zinc finger-like domains"/>
    <property type="match status" value="1"/>
</dbReference>
<gene>
    <name evidence="4" type="primary">Zcchc9</name>
    <name evidence="4" type="ORF">CM83_33192</name>
</gene>
<feature type="compositionally biased region" description="Basic residues" evidence="2">
    <location>
        <begin position="1"/>
        <end position="11"/>
    </location>
</feature>